<reference evidence="2" key="1">
    <citation type="submission" date="2022-07" db="EMBL/GenBank/DDBJ databases">
        <title>Phylogenomic reconstructions and comparative analyses of Kickxellomycotina fungi.</title>
        <authorList>
            <person name="Reynolds N.K."/>
            <person name="Stajich J.E."/>
            <person name="Barry K."/>
            <person name="Grigoriev I.V."/>
            <person name="Crous P."/>
            <person name="Smith M.E."/>
        </authorList>
    </citation>
    <scope>NUCLEOTIDE SEQUENCE</scope>
    <source>
        <strain evidence="2">NBRC 100468</strain>
    </source>
</reference>
<dbReference type="Proteomes" id="UP001150538">
    <property type="component" value="Unassembled WGS sequence"/>
</dbReference>
<accession>A0A9W7ZUP8</accession>
<evidence type="ECO:0000256" key="1">
    <source>
        <dbReference type="SAM" id="MobiDB-lite"/>
    </source>
</evidence>
<sequence>MVAAIESEESLPPHDETTKNNISAVLGNNPKLTTNTTPQPIENTTPTLNRRITGTNTQTSAKKQEKLVLSKDCKERFLQHYNNAKFEKAGHLDDLLEHTGLLELFSDKHDRINSVAKRVGVSLRKTVARWDSMTANMKPEKAIEYKFKEIVNAAIKEMNKPKPTRLENTNNFLIGGNAALLNTRKRVDANLCLDSIKQGSFEKMLLNIEFKANINDLGNEEVGQVMEYMLEQWKAQPWKFLLAGLIKQSQLYFYLSTRDDIIKIFEIGTVIPKDTDDIKSIDSSIKLVIFLLTLSEVDLGLAFPGITKITKRVYIKDDGSEVTALKPPASVLASYTCVIQEKRAYSPTHFTGRSAWIYNVLVGDERRKGYLKINVHKYGCQSEIATLKEIKQKSVPFVPALKASSKEDCEAIKHFIEYMVFVAHSNHNLELD</sequence>
<dbReference type="EMBL" id="JANBPU010000221">
    <property type="protein sequence ID" value="KAJ1914053.1"/>
    <property type="molecule type" value="Genomic_DNA"/>
</dbReference>
<gene>
    <name evidence="2" type="ORF">H4219_004942</name>
</gene>
<keyword evidence="3" id="KW-1185">Reference proteome</keyword>
<name>A0A9W7ZUP8_9FUNG</name>
<evidence type="ECO:0000313" key="3">
    <source>
        <dbReference type="Proteomes" id="UP001150538"/>
    </source>
</evidence>
<evidence type="ECO:0000313" key="2">
    <source>
        <dbReference type="EMBL" id="KAJ1914053.1"/>
    </source>
</evidence>
<organism evidence="2 3">
    <name type="scientific">Mycoemilia scoparia</name>
    <dbReference type="NCBI Taxonomy" id="417184"/>
    <lineage>
        <taxon>Eukaryota</taxon>
        <taxon>Fungi</taxon>
        <taxon>Fungi incertae sedis</taxon>
        <taxon>Zoopagomycota</taxon>
        <taxon>Kickxellomycotina</taxon>
        <taxon>Kickxellomycetes</taxon>
        <taxon>Kickxellales</taxon>
        <taxon>Kickxellaceae</taxon>
        <taxon>Mycoemilia</taxon>
    </lineage>
</organism>
<dbReference type="AlphaFoldDB" id="A0A9W7ZUP8"/>
<dbReference type="OrthoDB" id="5762305at2759"/>
<feature type="region of interest" description="Disordered" evidence="1">
    <location>
        <begin position="1"/>
        <end position="62"/>
    </location>
</feature>
<proteinExistence type="predicted"/>
<feature type="compositionally biased region" description="Polar residues" evidence="1">
    <location>
        <begin position="30"/>
        <end position="61"/>
    </location>
</feature>
<protein>
    <submittedName>
        <fullName evidence="2">Uncharacterized protein</fullName>
    </submittedName>
</protein>
<comment type="caution">
    <text evidence="2">The sequence shown here is derived from an EMBL/GenBank/DDBJ whole genome shotgun (WGS) entry which is preliminary data.</text>
</comment>